<dbReference type="Pfam" id="PF18844">
    <property type="entry name" value="baeRF_family2"/>
    <property type="match status" value="1"/>
</dbReference>
<organism evidence="1 2">
    <name type="scientific">Motilibacter rhizosphaerae</name>
    <dbReference type="NCBI Taxonomy" id="598652"/>
    <lineage>
        <taxon>Bacteria</taxon>
        <taxon>Bacillati</taxon>
        <taxon>Actinomycetota</taxon>
        <taxon>Actinomycetes</taxon>
        <taxon>Motilibacterales</taxon>
        <taxon>Motilibacteraceae</taxon>
        <taxon>Motilibacter</taxon>
    </lineage>
</organism>
<dbReference type="RefSeq" id="WP_130493300.1">
    <property type="nucleotide sequence ID" value="NZ_SGXD01000003.1"/>
</dbReference>
<reference evidence="1 2" key="1">
    <citation type="submission" date="2019-02" db="EMBL/GenBank/DDBJ databases">
        <title>Genomic Encyclopedia of Type Strains, Phase IV (KMG-IV): sequencing the most valuable type-strain genomes for metagenomic binning, comparative biology and taxonomic classification.</title>
        <authorList>
            <person name="Goeker M."/>
        </authorList>
    </citation>
    <scope>NUCLEOTIDE SEQUENCE [LARGE SCALE GENOMIC DNA]</scope>
    <source>
        <strain evidence="1 2">DSM 45622</strain>
    </source>
</reference>
<dbReference type="Proteomes" id="UP000293638">
    <property type="component" value="Unassembled WGS sequence"/>
</dbReference>
<dbReference type="OrthoDB" id="5179393at2"/>
<dbReference type="InterPro" id="IPR040701">
    <property type="entry name" value="Bact_RF_family2"/>
</dbReference>
<dbReference type="EMBL" id="SGXD01000003">
    <property type="protein sequence ID" value="RZS87127.1"/>
    <property type="molecule type" value="Genomic_DNA"/>
</dbReference>
<dbReference type="InterPro" id="IPR042226">
    <property type="entry name" value="eFR1_2_sf"/>
</dbReference>
<dbReference type="Gene3D" id="3.30.420.60">
    <property type="entry name" value="eRF1 domain 2"/>
    <property type="match status" value="1"/>
</dbReference>
<gene>
    <name evidence="1" type="ORF">EV189_2550</name>
</gene>
<accession>A0A4V2F4C5</accession>
<dbReference type="SUPFAM" id="SSF53137">
    <property type="entry name" value="Translational machinery components"/>
    <property type="match status" value="1"/>
</dbReference>
<proteinExistence type="predicted"/>
<comment type="caution">
    <text evidence="1">The sequence shown here is derived from an EMBL/GenBank/DDBJ whole genome shotgun (WGS) entry which is preliminary data.</text>
</comment>
<evidence type="ECO:0008006" key="3">
    <source>
        <dbReference type="Google" id="ProtNLM"/>
    </source>
</evidence>
<name>A0A4V2F4C5_9ACTN</name>
<sequence length="374" mass="39172">MTRLSHLRALYDERGPLATVYLDSTRTTETGDHEVELRWAAQRAALEEAGAPRDVIEALEPSALRPTGVPGGTTTVLVGGADGLLFESVLPLRMPERASWALLPDLAPLVVALGRTAPYVLVHLDRTGADIDVVGPLGETQAHETVQGGTHHGRKVNAGGWSQKRYQQRAENLWEENADQVAAELDRILAETGIEILAVTGDTQVREKLADALGQRGRAAYVPLESGGRGAGSSEEAVREELGRVLAAHVTRQSEDPVSRFREQTGAGHGAALSGRAAVVEALQKGQVDALLVTPDLDDDSTLYVGASPEQLATSEADLAAMGVEGGQAVRADAALVAAAVATDAGVVVVPKGRIDLTDGVGALLRYADATSSS</sequence>
<evidence type="ECO:0000313" key="2">
    <source>
        <dbReference type="Proteomes" id="UP000293638"/>
    </source>
</evidence>
<protein>
    <recommendedName>
        <fullName evidence="3">Peptide subunit release factor 1 (ERF1)</fullName>
    </recommendedName>
</protein>
<evidence type="ECO:0000313" key="1">
    <source>
        <dbReference type="EMBL" id="RZS87127.1"/>
    </source>
</evidence>
<dbReference type="AlphaFoldDB" id="A0A4V2F4C5"/>
<keyword evidence="2" id="KW-1185">Reference proteome</keyword>